<dbReference type="EMBL" id="BR000153">
    <property type="protein sequence ID" value="FAA00184.1"/>
    <property type="molecule type" value="mRNA"/>
</dbReference>
<evidence type="ECO:0000256" key="1">
    <source>
        <dbReference type="ARBA" id="ARBA00022443"/>
    </source>
</evidence>
<proteinExistence type="evidence at transcript level"/>
<organism evidence="7">
    <name type="scientific">Ciona intestinalis</name>
    <name type="common">Transparent sea squirt</name>
    <name type="synonym">Ascidia intestinalis</name>
    <dbReference type="NCBI Taxonomy" id="7719"/>
    <lineage>
        <taxon>Eukaryota</taxon>
        <taxon>Metazoa</taxon>
        <taxon>Chordata</taxon>
        <taxon>Tunicata</taxon>
        <taxon>Ascidiacea</taxon>
        <taxon>Phlebobranchia</taxon>
        <taxon>Cionidae</taxon>
        <taxon>Ciona</taxon>
    </lineage>
</organism>
<keyword evidence="2" id="KW-0479">Metal-binding</keyword>
<dbReference type="InterPro" id="IPR001452">
    <property type="entry name" value="SH3_domain"/>
</dbReference>
<dbReference type="Gene3D" id="2.30.30.40">
    <property type="entry name" value="SH3 Domains"/>
    <property type="match status" value="1"/>
</dbReference>
<dbReference type="SMART" id="SM00451">
    <property type="entry name" value="ZnF_U1"/>
    <property type="match status" value="1"/>
</dbReference>
<dbReference type="SMART" id="SM00326">
    <property type="entry name" value="SH3"/>
    <property type="match status" value="1"/>
</dbReference>
<reference evidence="7" key="1">
    <citation type="journal article" date="2006" name="Dev. Biol.">
        <title>Systematic analysis of embryonic expression profiles of zinc finger genes in Ciona intestinalis.</title>
        <authorList>
            <person name="Miwata K."/>
            <person name="Chiba T."/>
            <person name="Horii R."/>
            <person name="Yamada L."/>
            <person name="Kubo A."/>
            <person name="Miyamura D."/>
            <person name="Satoh N."/>
            <person name="Satou Y."/>
        </authorList>
    </citation>
    <scope>NUCLEOTIDE SEQUENCE</scope>
</reference>
<evidence type="ECO:0000313" key="7">
    <source>
        <dbReference type="EMBL" id="FAA00184.1"/>
    </source>
</evidence>
<feature type="domain" description="C2H2-type" evidence="6">
    <location>
        <begin position="167"/>
        <end position="196"/>
    </location>
</feature>
<dbReference type="SUPFAM" id="SSF50044">
    <property type="entry name" value="SH3-domain"/>
    <property type="match status" value="1"/>
</dbReference>
<dbReference type="AlphaFoldDB" id="Q1RL81"/>
<evidence type="ECO:0000259" key="6">
    <source>
        <dbReference type="PROSITE" id="PS50157"/>
    </source>
</evidence>
<keyword evidence="2" id="KW-0862">Zinc</keyword>
<dbReference type="PROSITE" id="PS50002">
    <property type="entry name" value="SH3"/>
    <property type="match status" value="1"/>
</dbReference>
<evidence type="ECO:0000259" key="5">
    <source>
        <dbReference type="PROSITE" id="PS50002"/>
    </source>
</evidence>
<keyword evidence="2" id="KW-0863">Zinc-finger</keyword>
<dbReference type="Gene3D" id="3.30.160.60">
    <property type="entry name" value="Classic Zinc Finger"/>
    <property type="match status" value="1"/>
</dbReference>
<feature type="domain" description="SH3" evidence="5">
    <location>
        <begin position="55"/>
        <end position="122"/>
    </location>
</feature>
<evidence type="ECO:0000256" key="3">
    <source>
        <dbReference type="PROSITE-ProRule" id="PRU00192"/>
    </source>
</evidence>
<feature type="compositionally biased region" description="Polar residues" evidence="4">
    <location>
        <begin position="35"/>
        <end position="51"/>
    </location>
</feature>
<dbReference type="PROSITE" id="PS50157">
    <property type="entry name" value="ZINC_FINGER_C2H2_2"/>
    <property type="match status" value="1"/>
</dbReference>
<sequence>LSFAENLNKMAGRGRGRGWLSKFESQSKEMKPFEQKTNPVEQKSNNSNGFMEKNSTLSKLMAKYNYKANPNSPAGFKELSIRQSEELFLLSEHKEQPHWWLVRNKAGEEGYSPKSYLMKMETKVASLPWLENKKTVEINTKVVPTHVAPKKYVSAYKENQGKSDIQWHCDVCNKSFNGPHPYNSHMVSKAHREEVEVAQLYGRM</sequence>
<evidence type="ECO:0000256" key="4">
    <source>
        <dbReference type="SAM" id="MobiDB-lite"/>
    </source>
</evidence>
<accession>Q1RL81</accession>
<evidence type="ECO:0000256" key="2">
    <source>
        <dbReference type="PROSITE-ProRule" id="PRU00042"/>
    </source>
</evidence>
<dbReference type="GO" id="GO:0008270">
    <property type="term" value="F:zinc ion binding"/>
    <property type="evidence" value="ECO:0007669"/>
    <property type="project" value="UniProtKB-KW"/>
</dbReference>
<dbReference type="GO" id="GO:0003676">
    <property type="term" value="F:nucleic acid binding"/>
    <property type="evidence" value="ECO:0007669"/>
    <property type="project" value="InterPro"/>
</dbReference>
<dbReference type="SUPFAM" id="SSF57667">
    <property type="entry name" value="beta-beta-alpha zinc fingers"/>
    <property type="match status" value="1"/>
</dbReference>
<dbReference type="Pfam" id="PF00018">
    <property type="entry name" value="SH3_1"/>
    <property type="match status" value="1"/>
</dbReference>
<feature type="region of interest" description="Disordered" evidence="4">
    <location>
        <begin position="11"/>
        <end position="51"/>
    </location>
</feature>
<feature type="compositionally biased region" description="Basic and acidic residues" evidence="4">
    <location>
        <begin position="25"/>
        <end position="34"/>
    </location>
</feature>
<dbReference type="Pfam" id="PF12874">
    <property type="entry name" value="zf-met"/>
    <property type="match status" value="1"/>
</dbReference>
<protein>
    <submittedName>
        <fullName evidence="7">Zinc finger protein</fullName>
    </submittedName>
</protein>
<feature type="non-terminal residue" evidence="7">
    <location>
        <position position="1"/>
    </location>
</feature>
<dbReference type="InterPro" id="IPR013087">
    <property type="entry name" value="Znf_C2H2_type"/>
</dbReference>
<dbReference type="InterPro" id="IPR036028">
    <property type="entry name" value="SH3-like_dom_sf"/>
</dbReference>
<dbReference type="InterPro" id="IPR003604">
    <property type="entry name" value="Matrin/U1-like-C_Znf_C2H2"/>
</dbReference>
<name>Q1RL81_CIOIN</name>
<keyword evidence="1 3" id="KW-0728">SH3 domain</keyword>
<gene>
    <name evidence="7" type="primary">Ci-ZF(U1like)-10</name>
</gene>
<dbReference type="PROSITE" id="PS00028">
    <property type="entry name" value="ZINC_FINGER_C2H2_1"/>
    <property type="match status" value="1"/>
</dbReference>
<dbReference type="InterPro" id="IPR036236">
    <property type="entry name" value="Znf_C2H2_sf"/>
</dbReference>